<evidence type="ECO:0000256" key="1">
    <source>
        <dbReference type="ARBA" id="ARBA00022490"/>
    </source>
</evidence>
<gene>
    <name evidence="4" type="ORF">AMS68_005337</name>
</gene>
<keyword evidence="1" id="KW-0963">Cytoplasm</keyword>
<dbReference type="PANTHER" id="PTHR10758">
    <property type="entry name" value="26S PROTEASOME NON-ATPASE REGULATORY SUBUNIT 3/COP9 SIGNALOSOME COMPLEX SUBUNIT 3"/>
    <property type="match status" value="1"/>
</dbReference>
<dbReference type="GO" id="GO:0008180">
    <property type="term" value="C:COP9 signalosome"/>
    <property type="evidence" value="ECO:0007669"/>
    <property type="project" value="TreeGrafter"/>
</dbReference>
<accession>A0A6H0XZI5</accession>
<dbReference type="Proteomes" id="UP000503462">
    <property type="component" value="Chromosome 3"/>
</dbReference>
<evidence type="ECO:0000313" key="4">
    <source>
        <dbReference type="EMBL" id="QIW99819.1"/>
    </source>
</evidence>
<dbReference type="GO" id="GO:0006511">
    <property type="term" value="P:ubiquitin-dependent protein catabolic process"/>
    <property type="evidence" value="ECO:0007669"/>
    <property type="project" value="TreeGrafter"/>
</dbReference>
<keyword evidence="5" id="KW-1185">Reference proteome</keyword>
<dbReference type="EMBL" id="CP051141">
    <property type="protein sequence ID" value="QIW99819.1"/>
    <property type="molecule type" value="Genomic_DNA"/>
</dbReference>
<reference evidence="4 5" key="1">
    <citation type="journal article" date="2016" name="Sci. Rep.">
        <title>Peltaster fructicola genome reveals evolution from an invasive phytopathogen to an ectophytic parasite.</title>
        <authorList>
            <person name="Xu C."/>
            <person name="Chen H."/>
            <person name="Gleason M.L."/>
            <person name="Xu J.R."/>
            <person name="Liu H."/>
            <person name="Zhang R."/>
            <person name="Sun G."/>
        </authorList>
    </citation>
    <scope>NUCLEOTIDE SEQUENCE [LARGE SCALE GENOMIC DNA]</scope>
    <source>
        <strain evidence="4 5">LNHT1506</strain>
    </source>
</reference>
<dbReference type="OrthoDB" id="29061at2759"/>
<sequence length="483" mass="53924">MDEQLSYLLSFPPEQQVSPQEYDKQATAYAKHITNLPPTALRTKSNGKNLLEQLDPATHAIPYMCCLLHHLRTPGVGEAEFTELMPYIGEFLRDFDPIQVRYAGAQWRALISAAVDVYRALRIPDVSPIGHALLRLDPTGATFTSNHITYLVLCLQAGTPSKALCILDKNIYAYPSDSKAADELASEDHELSNSFITEKSSLSAKLNSANVLEYYLLGAGVYIGLRRWTRARLFLEFIILHPAAPGITSALQVEAYKKWLLIGLVSTGRTFPYPRTAGQQVMKAIRAVARSYDALAETFEKRDWRKFDAEKDVGTDIWTRDGNVRLVNEAATALLRYRVADLQNTYTVLPISRVATHLGFSTEQTTALVTDLIQRGQLPATLESSTADATLRFAPVASTTFVDDTAIEAQTQRIEDLLQHVRDANRRLQLTKDYIEFLRRSKRQGLDGDPADQMDLEWNVPGAPTVLSNDDDDDENGDEDIMA</sequence>
<feature type="compositionally biased region" description="Acidic residues" evidence="2">
    <location>
        <begin position="469"/>
        <end position="483"/>
    </location>
</feature>
<feature type="domain" description="COP9 signalosome complex subunit 3 N-terminal helical repeats" evidence="3">
    <location>
        <begin position="41"/>
        <end position="278"/>
    </location>
</feature>
<dbReference type="AlphaFoldDB" id="A0A6H0XZI5"/>
<evidence type="ECO:0000259" key="3">
    <source>
        <dbReference type="Pfam" id="PF22788"/>
    </source>
</evidence>
<protein>
    <recommendedName>
        <fullName evidence="3">COP9 signalosome complex subunit 3 N-terminal helical repeats domain-containing protein</fullName>
    </recommendedName>
</protein>
<evidence type="ECO:0000313" key="5">
    <source>
        <dbReference type="Proteomes" id="UP000503462"/>
    </source>
</evidence>
<evidence type="ECO:0000256" key="2">
    <source>
        <dbReference type="SAM" id="MobiDB-lite"/>
    </source>
</evidence>
<name>A0A6H0XZI5_9PEZI</name>
<dbReference type="InterPro" id="IPR055089">
    <property type="entry name" value="COP9_N"/>
</dbReference>
<organism evidence="4 5">
    <name type="scientific">Peltaster fructicola</name>
    <dbReference type="NCBI Taxonomy" id="286661"/>
    <lineage>
        <taxon>Eukaryota</taxon>
        <taxon>Fungi</taxon>
        <taxon>Dikarya</taxon>
        <taxon>Ascomycota</taxon>
        <taxon>Pezizomycotina</taxon>
        <taxon>Dothideomycetes</taxon>
        <taxon>Dothideomycetes incertae sedis</taxon>
        <taxon>Peltaster</taxon>
    </lineage>
</organism>
<proteinExistence type="predicted"/>
<dbReference type="PANTHER" id="PTHR10758:SF1">
    <property type="entry name" value="COP9 SIGNALOSOME COMPLEX SUBUNIT 3"/>
    <property type="match status" value="1"/>
</dbReference>
<dbReference type="InterPro" id="IPR050756">
    <property type="entry name" value="CSN3"/>
</dbReference>
<dbReference type="Pfam" id="PF22788">
    <property type="entry name" value="COP9_hel_rpt"/>
    <property type="match status" value="1"/>
</dbReference>
<feature type="region of interest" description="Disordered" evidence="2">
    <location>
        <begin position="446"/>
        <end position="483"/>
    </location>
</feature>